<organism evidence="1 2">
    <name type="scientific">Pseudomonas amygdali pv. lachrymans str. M301315</name>
    <dbReference type="NCBI Taxonomy" id="629260"/>
    <lineage>
        <taxon>Bacteria</taxon>
        <taxon>Pseudomonadati</taxon>
        <taxon>Pseudomonadota</taxon>
        <taxon>Gammaproteobacteria</taxon>
        <taxon>Pseudomonadales</taxon>
        <taxon>Pseudomonadaceae</taxon>
        <taxon>Pseudomonas</taxon>
        <taxon>Pseudomonas amygdali</taxon>
    </lineage>
</organism>
<proteinExistence type="predicted"/>
<dbReference type="AlphaFoldDB" id="A0AAD0PWQ2"/>
<dbReference type="RefSeq" id="WP_005742774.1">
    <property type="nucleotide sequence ID" value="NZ_CP031226.1"/>
</dbReference>
<evidence type="ECO:0000313" key="1">
    <source>
        <dbReference type="EMBL" id="AXH60132.1"/>
    </source>
</evidence>
<dbReference type="SUPFAM" id="SSF46934">
    <property type="entry name" value="UBA-like"/>
    <property type="match status" value="1"/>
</dbReference>
<dbReference type="InterPro" id="IPR009060">
    <property type="entry name" value="UBA-like_sf"/>
</dbReference>
<evidence type="ECO:0000313" key="2">
    <source>
        <dbReference type="Proteomes" id="UP000006426"/>
    </source>
</evidence>
<keyword evidence="1" id="KW-0614">Plasmid</keyword>
<gene>
    <name evidence="1" type="ORF">PLA107_033525</name>
</gene>
<geneLocation type="plasmid" evidence="2">
    <name>pmppla107</name>
</geneLocation>
<dbReference type="GeneID" id="39474661"/>
<protein>
    <submittedName>
        <fullName evidence="1">Uncharacterized protein</fullName>
    </submittedName>
</protein>
<accession>A0AAD0PWQ2</accession>
<reference evidence="1 2" key="1">
    <citation type="journal article" date="2011" name="PLoS Pathog.">
        <title>Dynamic evolution of pathogenicity revealed by sequencing and comparative genomics of 19 Pseudomonas syringae isolates.</title>
        <authorList>
            <person name="Baltrus D.A."/>
            <person name="Nishimura M.T."/>
            <person name="Romanchuk A."/>
            <person name="Chang J.H."/>
            <person name="Mukhtar M.S."/>
            <person name="Cherkis K."/>
            <person name="Roach J."/>
            <person name="Grant S.R."/>
            <person name="Jones C.D."/>
            <person name="Dangl J.L."/>
        </authorList>
    </citation>
    <scope>NUCLEOTIDE SEQUENCE [LARGE SCALE GENOMIC DNA]</scope>
    <source>
        <strain evidence="1 2">M301315</strain>
    </source>
</reference>
<name>A0AAD0PWQ2_PSEAV</name>
<dbReference type="EMBL" id="CP031226">
    <property type="protein sequence ID" value="AXH60132.1"/>
    <property type="molecule type" value="Genomic_DNA"/>
</dbReference>
<dbReference type="Proteomes" id="UP000006426">
    <property type="component" value="Plasmid pmppla107"/>
</dbReference>
<sequence length="106" mass="11270">MNDSVVSESLPSKPSYFGITRENVQAIRNFTGEGIMSIGKALNQAAGDPLLAVGLLKYTGSLVNYKNGDGAARTLAMAESWAAELKMVDGVIGYKSRDLDFETPAP</sequence>